<dbReference type="AlphaFoldDB" id="A0A9X6NFT1"/>
<protein>
    <submittedName>
        <fullName evidence="1">Uncharacterized protein</fullName>
    </submittedName>
</protein>
<organism evidence="1 2">
    <name type="scientific">Hypsibius exemplaris</name>
    <name type="common">Freshwater tardigrade</name>
    <dbReference type="NCBI Taxonomy" id="2072580"/>
    <lineage>
        <taxon>Eukaryota</taxon>
        <taxon>Metazoa</taxon>
        <taxon>Ecdysozoa</taxon>
        <taxon>Tardigrada</taxon>
        <taxon>Eutardigrada</taxon>
        <taxon>Parachela</taxon>
        <taxon>Hypsibioidea</taxon>
        <taxon>Hypsibiidae</taxon>
        <taxon>Hypsibius</taxon>
    </lineage>
</organism>
<comment type="caution">
    <text evidence="1">The sequence shown here is derived from an EMBL/GenBank/DDBJ whole genome shotgun (WGS) entry which is preliminary data.</text>
</comment>
<accession>A0A9X6NFT1</accession>
<keyword evidence="2" id="KW-1185">Reference proteome</keyword>
<evidence type="ECO:0000313" key="2">
    <source>
        <dbReference type="Proteomes" id="UP000192578"/>
    </source>
</evidence>
<reference evidence="2" key="1">
    <citation type="submission" date="2017-01" db="EMBL/GenBank/DDBJ databases">
        <title>Comparative genomics of anhydrobiosis in the tardigrade Hypsibius dujardini.</title>
        <authorList>
            <person name="Yoshida Y."/>
            <person name="Koutsovoulos G."/>
            <person name="Laetsch D."/>
            <person name="Stevens L."/>
            <person name="Kumar S."/>
            <person name="Horikawa D."/>
            <person name="Ishino K."/>
            <person name="Komine S."/>
            <person name="Tomita M."/>
            <person name="Blaxter M."/>
            <person name="Arakawa K."/>
        </authorList>
    </citation>
    <scope>NUCLEOTIDE SEQUENCE [LARGE SCALE GENOMIC DNA]</scope>
    <source>
        <strain evidence="2">Z151</strain>
    </source>
</reference>
<proteinExistence type="predicted"/>
<dbReference type="EMBL" id="MTYJ01000245">
    <property type="protein sequence ID" value="OWA51938.1"/>
    <property type="molecule type" value="Genomic_DNA"/>
</dbReference>
<name>A0A9X6NFT1_HYPEX</name>
<evidence type="ECO:0000313" key="1">
    <source>
        <dbReference type="EMBL" id="OWA51938.1"/>
    </source>
</evidence>
<sequence>MYELQEQFYNPKDFVETNTGNKVNKKTIFVRQSADPSHRGKKSFTIRLATAGAELHVQNNERLGSYVLVGRKA</sequence>
<dbReference type="Proteomes" id="UP000192578">
    <property type="component" value="Unassembled WGS sequence"/>
</dbReference>
<gene>
    <name evidence="1" type="ORF">BV898_16398</name>
</gene>